<dbReference type="InterPro" id="IPR020806">
    <property type="entry name" value="PKS_PP-bd"/>
</dbReference>
<dbReference type="OrthoDB" id="4954103at2759"/>
<comment type="caution">
    <text evidence="8">The sequence shown here is derived from an EMBL/GenBank/DDBJ whole genome shotgun (WGS) entry which is preliminary data.</text>
</comment>
<dbReference type="Pfam" id="PF00550">
    <property type="entry name" value="PP-binding"/>
    <property type="match status" value="1"/>
</dbReference>
<evidence type="ECO:0000256" key="1">
    <source>
        <dbReference type="ARBA" id="ARBA00022450"/>
    </source>
</evidence>
<dbReference type="Gene3D" id="3.10.129.110">
    <property type="entry name" value="Polyketide synthase dehydratase"/>
    <property type="match status" value="1"/>
</dbReference>
<evidence type="ECO:0000256" key="2">
    <source>
        <dbReference type="ARBA" id="ARBA00022553"/>
    </source>
</evidence>
<feature type="compositionally biased region" description="Basic and acidic residues" evidence="5">
    <location>
        <begin position="314"/>
        <end position="331"/>
    </location>
</feature>
<feature type="domain" description="PKS/mFAS DH" evidence="7">
    <location>
        <begin position="1"/>
        <end position="261"/>
    </location>
</feature>
<keyword evidence="9" id="KW-1185">Reference proteome</keyword>
<dbReference type="InterPro" id="IPR049900">
    <property type="entry name" value="PKS_mFAS_DH"/>
</dbReference>
<dbReference type="InterPro" id="IPR009081">
    <property type="entry name" value="PP-bd_ACP"/>
</dbReference>
<feature type="region of interest" description="N-terminal hotdog fold" evidence="4">
    <location>
        <begin position="1"/>
        <end position="88"/>
    </location>
</feature>
<dbReference type="EMBL" id="CAJPDS010000050">
    <property type="protein sequence ID" value="CAF9928986.1"/>
    <property type="molecule type" value="Genomic_DNA"/>
</dbReference>
<evidence type="ECO:0000313" key="8">
    <source>
        <dbReference type="EMBL" id="CAF9928986.1"/>
    </source>
</evidence>
<sequence length="429" mass="47203">MALTVGEYLYKRMVPAAKTVPMNISDMLVEHAQVVMSNREGAQLLQIEAEIDLENLTTAVRWYNVDDMSNRSEEPYATATVRYEDPDEWEAEFSRISWLVHSRVEALTAMIPGGLASRLSRGLTYTLFKNVVDYTEKYRGMHSVVIHELEAYADVILAPERHGTWHTPPHWIDSLFHVGGFVMNGSEASNTKDFFYVTNGWGSCRMVKPAIAGGSYRSYVRMSPASETNMFSGDVYVMQDGAVVGMMGGMRFRRVNRILMDRFFSPPDKAAGPPKATSSANVTPVKPKATPKPKPVASQSAPAKVKRIVQVTEPRVEQVGEALDGEKKEVTPEGDGDSEGAATNTSKGPVGEVPGGIVGDALQLIAKETGLELSDLTDEATFVELGVDSLTSLVLAETFKKQLSLEVKSSLFIECLNVRDLKEWLEQNA</sequence>
<comment type="caution">
    <text evidence="4">Lacks conserved residue(s) required for the propagation of feature annotation.</text>
</comment>
<dbReference type="NCBIfam" id="TIGR04532">
    <property type="entry name" value="PT_fungal_PKS"/>
    <property type="match status" value="1"/>
</dbReference>
<dbReference type="PROSITE" id="PS50075">
    <property type="entry name" value="CARRIER"/>
    <property type="match status" value="1"/>
</dbReference>
<accession>A0A8H3FX22</accession>
<evidence type="ECO:0008006" key="10">
    <source>
        <dbReference type="Google" id="ProtNLM"/>
    </source>
</evidence>
<reference evidence="8" key="1">
    <citation type="submission" date="2021-03" db="EMBL/GenBank/DDBJ databases">
        <authorList>
            <person name="Tagirdzhanova G."/>
        </authorList>
    </citation>
    <scope>NUCLEOTIDE SEQUENCE</scope>
</reference>
<feature type="domain" description="Carrier" evidence="6">
    <location>
        <begin position="352"/>
        <end position="429"/>
    </location>
</feature>
<keyword evidence="3" id="KW-0808">Transferase</keyword>
<evidence type="ECO:0000313" key="9">
    <source>
        <dbReference type="Proteomes" id="UP000664521"/>
    </source>
</evidence>
<dbReference type="SUPFAM" id="SSF47336">
    <property type="entry name" value="ACP-like"/>
    <property type="match status" value="1"/>
</dbReference>
<dbReference type="SMART" id="SM00823">
    <property type="entry name" value="PKS_PP"/>
    <property type="match status" value="1"/>
</dbReference>
<dbReference type="InterPro" id="IPR042104">
    <property type="entry name" value="PKS_dehydratase_sf"/>
</dbReference>
<gene>
    <name evidence="8" type="ORF">HETSPECPRED_007246</name>
</gene>
<name>A0A8H3FX22_9LECA</name>
<evidence type="ECO:0000259" key="7">
    <source>
        <dbReference type="PROSITE" id="PS52019"/>
    </source>
</evidence>
<evidence type="ECO:0000259" key="6">
    <source>
        <dbReference type="PROSITE" id="PS50075"/>
    </source>
</evidence>
<dbReference type="PROSITE" id="PS52019">
    <property type="entry name" value="PKS_MFAS_DH"/>
    <property type="match status" value="1"/>
</dbReference>
<evidence type="ECO:0000256" key="5">
    <source>
        <dbReference type="SAM" id="MobiDB-lite"/>
    </source>
</evidence>
<evidence type="ECO:0000256" key="3">
    <source>
        <dbReference type="ARBA" id="ARBA00022679"/>
    </source>
</evidence>
<organism evidence="8 9">
    <name type="scientific">Heterodermia speciosa</name>
    <dbReference type="NCBI Taxonomy" id="116794"/>
    <lineage>
        <taxon>Eukaryota</taxon>
        <taxon>Fungi</taxon>
        <taxon>Dikarya</taxon>
        <taxon>Ascomycota</taxon>
        <taxon>Pezizomycotina</taxon>
        <taxon>Lecanoromycetes</taxon>
        <taxon>OSLEUM clade</taxon>
        <taxon>Lecanoromycetidae</taxon>
        <taxon>Caliciales</taxon>
        <taxon>Physciaceae</taxon>
        <taxon>Heterodermia</taxon>
    </lineage>
</organism>
<dbReference type="InterPro" id="IPR030918">
    <property type="entry name" value="PT_fungal_PKS"/>
</dbReference>
<keyword evidence="1" id="KW-0596">Phosphopantetheine</keyword>
<proteinExistence type="predicted"/>
<dbReference type="FunFam" id="1.10.1200.10:FF:000011">
    <property type="entry name" value="Sterigmatocystin biosynthesis polyketide synthase"/>
    <property type="match status" value="1"/>
</dbReference>
<dbReference type="Gene3D" id="1.10.1200.10">
    <property type="entry name" value="ACP-like"/>
    <property type="match status" value="1"/>
</dbReference>
<feature type="region of interest" description="C-terminal hotdog fold" evidence="4">
    <location>
        <begin position="116"/>
        <end position="261"/>
    </location>
</feature>
<protein>
    <recommendedName>
        <fullName evidence="10">Carrier domain-containing protein</fullName>
    </recommendedName>
</protein>
<dbReference type="Proteomes" id="UP000664521">
    <property type="component" value="Unassembled WGS sequence"/>
</dbReference>
<feature type="region of interest" description="Disordered" evidence="5">
    <location>
        <begin position="265"/>
        <end position="353"/>
    </location>
</feature>
<dbReference type="InterPro" id="IPR036736">
    <property type="entry name" value="ACP-like_sf"/>
</dbReference>
<evidence type="ECO:0000256" key="4">
    <source>
        <dbReference type="PROSITE-ProRule" id="PRU01363"/>
    </source>
</evidence>
<dbReference type="GO" id="GO:0016740">
    <property type="term" value="F:transferase activity"/>
    <property type="evidence" value="ECO:0007669"/>
    <property type="project" value="UniProtKB-KW"/>
</dbReference>
<keyword evidence="2" id="KW-0597">Phosphoprotein</keyword>
<dbReference type="AlphaFoldDB" id="A0A8H3FX22"/>
<dbReference type="GO" id="GO:0031177">
    <property type="term" value="F:phosphopantetheine binding"/>
    <property type="evidence" value="ECO:0007669"/>
    <property type="project" value="InterPro"/>
</dbReference>